<organism evidence="1 2">
    <name type="scientific">Desulfomonile tiedjei (strain ATCC 49306 / DSM 6799 / DCB-1)</name>
    <dbReference type="NCBI Taxonomy" id="706587"/>
    <lineage>
        <taxon>Bacteria</taxon>
        <taxon>Pseudomonadati</taxon>
        <taxon>Thermodesulfobacteriota</taxon>
        <taxon>Desulfomonilia</taxon>
        <taxon>Desulfomonilales</taxon>
        <taxon>Desulfomonilaceae</taxon>
        <taxon>Desulfomonile</taxon>
    </lineage>
</organism>
<dbReference type="KEGG" id="dti:Desti_2676"/>
<reference evidence="2" key="1">
    <citation type="submission" date="2012-06" db="EMBL/GenBank/DDBJ databases">
        <title>Complete sequence of chromosome of Desulfomonile tiedjei DSM 6799.</title>
        <authorList>
            <person name="Lucas S."/>
            <person name="Copeland A."/>
            <person name="Lapidus A."/>
            <person name="Glavina del Rio T."/>
            <person name="Dalin E."/>
            <person name="Tice H."/>
            <person name="Bruce D."/>
            <person name="Goodwin L."/>
            <person name="Pitluck S."/>
            <person name="Peters L."/>
            <person name="Ovchinnikova G."/>
            <person name="Zeytun A."/>
            <person name="Lu M."/>
            <person name="Kyrpides N."/>
            <person name="Mavromatis K."/>
            <person name="Ivanova N."/>
            <person name="Brettin T."/>
            <person name="Detter J.C."/>
            <person name="Han C."/>
            <person name="Larimer F."/>
            <person name="Land M."/>
            <person name="Hauser L."/>
            <person name="Markowitz V."/>
            <person name="Cheng J.-F."/>
            <person name="Hugenholtz P."/>
            <person name="Woyke T."/>
            <person name="Wu D."/>
            <person name="Spring S."/>
            <person name="Schroeder M."/>
            <person name="Brambilla E."/>
            <person name="Klenk H.-P."/>
            <person name="Eisen J.A."/>
        </authorList>
    </citation>
    <scope>NUCLEOTIDE SEQUENCE [LARGE SCALE GENOMIC DNA]</scope>
    <source>
        <strain evidence="2">ATCC 49306 / DSM 6799 / DCB-1</strain>
    </source>
</reference>
<dbReference type="STRING" id="706587.Desti_2676"/>
<accession>I4C714</accession>
<keyword evidence="2" id="KW-1185">Reference proteome</keyword>
<proteinExistence type="predicted"/>
<dbReference type="Proteomes" id="UP000006055">
    <property type="component" value="Chromosome"/>
</dbReference>
<name>I4C714_DESTA</name>
<sequence>MTDNGIITPDLIRVIQQGYAINWNGIHGISHFQRVRENGLKLSGLTGANPSVVELFAFFHDSKRINDAGDPGHGSRAAEFVRKLNGSAFFLERDELELLAFACEHHTDGLTEGDITVQTCWDSDRLDLWRASIWPDRDRMCTEAARSEELIRWASSRIRLQSPG</sequence>
<dbReference type="HOGENOM" id="CLU_112023_1_0_7"/>
<dbReference type="OrthoDB" id="9797344at2"/>
<dbReference type="AlphaFoldDB" id="I4C714"/>
<protein>
    <recommendedName>
        <fullName evidence="3">HD domain-containing protein</fullName>
    </recommendedName>
</protein>
<dbReference type="RefSeq" id="WP_014810496.1">
    <property type="nucleotide sequence ID" value="NC_018025.1"/>
</dbReference>
<dbReference type="Gene3D" id="1.10.3210.10">
    <property type="entry name" value="Hypothetical protein af1432"/>
    <property type="match status" value="1"/>
</dbReference>
<dbReference type="SUPFAM" id="SSF109604">
    <property type="entry name" value="HD-domain/PDEase-like"/>
    <property type="match status" value="1"/>
</dbReference>
<evidence type="ECO:0008006" key="3">
    <source>
        <dbReference type="Google" id="ProtNLM"/>
    </source>
</evidence>
<dbReference type="EMBL" id="CP003360">
    <property type="protein sequence ID" value="AFM25355.1"/>
    <property type="molecule type" value="Genomic_DNA"/>
</dbReference>
<evidence type="ECO:0000313" key="2">
    <source>
        <dbReference type="Proteomes" id="UP000006055"/>
    </source>
</evidence>
<dbReference type="eggNOG" id="COG1418">
    <property type="taxonomic scope" value="Bacteria"/>
</dbReference>
<gene>
    <name evidence="1" type="ordered locus">Desti_2676</name>
</gene>
<evidence type="ECO:0000313" key="1">
    <source>
        <dbReference type="EMBL" id="AFM25355.1"/>
    </source>
</evidence>